<dbReference type="InParanoid" id="A0A165EX46"/>
<dbReference type="Gene3D" id="3.30.160.60">
    <property type="entry name" value="Classic Zinc Finger"/>
    <property type="match status" value="1"/>
</dbReference>
<protein>
    <recommendedName>
        <fullName evidence="4">C2H2-type domain-containing protein</fullName>
    </recommendedName>
</protein>
<feature type="compositionally biased region" description="Acidic residues" evidence="1">
    <location>
        <begin position="336"/>
        <end position="372"/>
    </location>
</feature>
<feature type="compositionally biased region" description="Low complexity" evidence="1">
    <location>
        <begin position="275"/>
        <end position="304"/>
    </location>
</feature>
<evidence type="ECO:0000313" key="3">
    <source>
        <dbReference type="Proteomes" id="UP000077266"/>
    </source>
</evidence>
<reference evidence="2 3" key="1">
    <citation type="journal article" date="2016" name="Mol. Biol. Evol.">
        <title>Comparative Genomics of Early-Diverging Mushroom-Forming Fungi Provides Insights into the Origins of Lignocellulose Decay Capabilities.</title>
        <authorList>
            <person name="Nagy L.G."/>
            <person name="Riley R."/>
            <person name="Tritt A."/>
            <person name="Adam C."/>
            <person name="Daum C."/>
            <person name="Floudas D."/>
            <person name="Sun H."/>
            <person name="Yadav J.S."/>
            <person name="Pangilinan J."/>
            <person name="Larsson K.H."/>
            <person name="Matsuura K."/>
            <person name="Barry K."/>
            <person name="Labutti K."/>
            <person name="Kuo R."/>
            <person name="Ohm R.A."/>
            <person name="Bhattacharya S.S."/>
            <person name="Shirouzu T."/>
            <person name="Yoshinaga Y."/>
            <person name="Martin F.M."/>
            <person name="Grigoriev I.V."/>
            <person name="Hibbett D.S."/>
        </authorList>
    </citation>
    <scope>NUCLEOTIDE SEQUENCE [LARGE SCALE GENOMIC DNA]</scope>
    <source>
        <strain evidence="2 3">HHB12029</strain>
    </source>
</reference>
<sequence>MSNNTASSNNVTVPDAMDLDSIYLDPASASFSFPHFVDPTVDNVPQLLSSRSTPTRPVVKPNLVHTGGDSWLSLGSLGDLYWAASPYGSPPRNSLDINSFPPLEHNAPFDNDTPSLASSSPHSASSSAPDTSSTAFTLFSFVDDLEVKLPSSPYVGLLVDDIKPAAPAIWQGCIDPAELGAPLRETVEDDGDDDDMSEDDVPLALSLPPRPPPPAPTRKRAHSPDTDDDGDDDAWAPAPKKTKKAQKAPPPKRATAKKARQQARLRPVAPPPIAPIARPASLVAPVASTRLTRTRATAASPAVAQLSTKKRSFSEATESAAPSTSKRRKTVAPVYLEDDEDDSHGSGDEDGGDEDDGDDYEGDDDCDDDDDTACSSPSSSRAATSSSQGKSKAKAKVTAKSSEAKAKGKSGPKATGPEIVDLNAEPVFICKSEDGTKEVWGCTAADGEHKCLQRFGRSPDAQRHIEGSHLGEIRFLCSSCGARFARTDSRARHWRGLKACVPASRAEQDEMIQAHREHVKLVAGETCRLTRLRLFNPRDPRSEEEEE</sequence>
<feature type="compositionally biased region" description="Low complexity" evidence="1">
    <location>
        <begin position="314"/>
        <end position="324"/>
    </location>
</feature>
<dbReference type="EMBL" id="KV426112">
    <property type="protein sequence ID" value="KZV87893.1"/>
    <property type="molecule type" value="Genomic_DNA"/>
</dbReference>
<evidence type="ECO:0000256" key="1">
    <source>
        <dbReference type="SAM" id="MobiDB-lite"/>
    </source>
</evidence>
<name>A0A165EX46_EXIGL</name>
<proteinExistence type="predicted"/>
<accession>A0A165EX46</accession>
<feature type="compositionally biased region" description="Low complexity" evidence="1">
    <location>
        <begin position="373"/>
        <end position="390"/>
    </location>
</feature>
<evidence type="ECO:0000313" key="2">
    <source>
        <dbReference type="EMBL" id="KZV87893.1"/>
    </source>
</evidence>
<feature type="compositionally biased region" description="Low complexity" evidence="1">
    <location>
        <begin position="113"/>
        <end position="130"/>
    </location>
</feature>
<keyword evidence="3" id="KW-1185">Reference proteome</keyword>
<feature type="region of interest" description="Disordered" evidence="1">
    <location>
        <begin position="185"/>
        <end position="418"/>
    </location>
</feature>
<gene>
    <name evidence="2" type="ORF">EXIGLDRAFT_773188</name>
</gene>
<dbReference type="Proteomes" id="UP000077266">
    <property type="component" value="Unassembled WGS sequence"/>
</dbReference>
<feature type="compositionally biased region" description="Basic residues" evidence="1">
    <location>
        <begin position="254"/>
        <end position="263"/>
    </location>
</feature>
<organism evidence="2 3">
    <name type="scientific">Exidia glandulosa HHB12029</name>
    <dbReference type="NCBI Taxonomy" id="1314781"/>
    <lineage>
        <taxon>Eukaryota</taxon>
        <taxon>Fungi</taxon>
        <taxon>Dikarya</taxon>
        <taxon>Basidiomycota</taxon>
        <taxon>Agaricomycotina</taxon>
        <taxon>Agaricomycetes</taxon>
        <taxon>Auriculariales</taxon>
        <taxon>Exidiaceae</taxon>
        <taxon>Exidia</taxon>
    </lineage>
</organism>
<feature type="compositionally biased region" description="Acidic residues" evidence="1">
    <location>
        <begin position="187"/>
        <end position="201"/>
    </location>
</feature>
<dbReference type="AlphaFoldDB" id="A0A165EX46"/>
<feature type="region of interest" description="Disordered" evidence="1">
    <location>
        <begin position="95"/>
        <end position="130"/>
    </location>
</feature>
<evidence type="ECO:0008006" key="4">
    <source>
        <dbReference type="Google" id="ProtNLM"/>
    </source>
</evidence>